<dbReference type="Proteomes" id="UP000886722">
    <property type="component" value="Unassembled WGS sequence"/>
</dbReference>
<dbReference type="AlphaFoldDB" id="A0A9D1GFH7"/>
<sequence>MARIKKLKENGKTVYPTTIWNAVVDPTTGKTLKTLIGELNEALKKIDAISVKGYTPFTGSSGDPRGHIPVVKSDGVMSVGRYIDFHKPGSTADYEMRLMWDETDKSGLSLKFPRTSGYLAIGDETGTATYANSAMTADRLRTASNVAGDEDMPDTDSVQSFSGYVGKDKTNKFPILSVTTEFLDGTQQLSLQIGYSAEHGLMCRIGGRNTNGEFSFSDWQKILTQDI</sequence>
<organism evidence="1 2">
    <name type="scientific">Candidatus Caccoplasma intestinavium</name>
    <dbReference type="NCBI Taxonomy" id="2840716"/>
    <lineage>
        <taxon>Bacteria</taxon>
        <taxon>Pseudomonadati</taxon>
        <taxon>Bacteroidota</taxon>
        <taxon>Bacteroidia</taxon>
        <taxon>Bacteroidales</taxon>
        <taxon>Bacteroidaceae</taxon>
        <taxon>Bacteroidaceae incertae sedis</taxon>
        <taxon>Candidatus Caccoplasma</taxon>
    </lineage>
</organism>
<comment type="caution">
    <text evidence="1">The sequence shown here is derived from an EMBL/GenBank/DDBJ whole genome shotgun (WGS) entry which is preliminary data.</text>
</comment>
<name>A0A9D1GFH7_9BACT</name>
<evidence type="ECO:0000313" key="2">
    <source>
        <dbReference type="Proteomes" id="UP000886722"/>
    </source>
</evidence>
<gene>
    <name evidence="1" type="ORF">IAD06_09105</name>
</gene>
<reference evidence="1" key="1">
    <citation type="submission" date="2020-10" db="EMBL/GenBank/DDBJ databases">
        <authorList>
            <person name="Gilroy R."/>
        </authorList>
    </citation>
    <scope>NUCLEOTIDE SEQUENCE</scope>
    <source>
        <strain evidence="1">21143</strain>
    </source>
</reference>
<reference evidence="1" key="2">
    <citation type="journal article" date="2021" name="PeerJ">
        <title>Extensive microbial diversity within the chicken gut microbiome revealed by metagenomics and culture.</title>
        <authorList>
            <person name="Gilroy R."/>
            <person name="Ravi A."/>
            <person name="Getino M."/>
            <person name="Pursley I."/>
            <person name="Horton D.L."/>
            <person name="Alikhan N.F."/>
            <person name="Baker D."/>
            <person name="Gharbi K."/>
            <person name="Hall N."/>
            <person name="Watson M."/>
            <person name="Adriaenssens E.M."/>
            <person name="Foster-Nyarko E."/>
            <person name="Jarju S."/>
            <person name="Secka A."/>
            <person name="Antonio M."/>
            <person name="Oren A."/>
            <person name="Chaudhuri R.R."/>
            <person name="La Ragione R."/>
            <person name="Hildebrand F."/>
            <person name="Pallen M.J."/>
        </authorList>
    </citation>
    <scope>NUCLEOTIDE SEQUENCE</scope>
    <source>
        <strain evidence="1">21143</strain>
    </source>
</reference>
<evidence type="ECO:0000313" key="1">
    <source>
        <dbReference type="EMBL" id="HIT40175.1"/>
    </source>
</evidence>
<proteinExistence type="predicted"/>
<accession>A0A9D1GFH7</accession>
<protein>
    <submittedName>
        <fullName evidence="1">Uncharacterized protein</fullName>
    </submittedName>
</protein>
<dbReference type="EMBL" id="DVKT01000067">
    <property type="protein sequence ID" value="HIT40175.1"/>
    <property type="molecule type" value="Genomic_DNA"/>
</dbReference>